<comment type="subunit">
    <text evidence="9">Homodimer.</text>
</comment>
<dbReference type="OrthoDB" id="9806430at2"/>
<comment type="pathway">
    <text evidence="1 9">Amino-acid biosynthesis; L-tryptophan biosynthesis; L-tryptophan from chorismate: step 2/5.</text>
</comment>
<comment type="similarity">
    <text evidence="8">In the C-terminal section; belongs to the anthranilate phosphoribosyltransferase family.</text>
</comment>
<dbReference type="InterPro" id="IPR000312">
    <property type="entry name" value="Glycosyl_Trfase_fam3"/>
</dbReference>
<comment type="cofactor">
    <cofactor evidence="9">
        <name>Mg(2+)</name>
        <dbReference type="ChEBI" id="CHEBI:18420"/>
    </cofactor>
    <text evidence="9">Binds 2 magnesium ions per monomer.</text>
</comment>
<keyword evidence="13" id="KW-1185">Reference proteome</keyword>
<evidence type="ECO:0000256" key="6">
    <source>
        <dbReference type="ARBA" id="ARBA00023141"/>
    </source>
</evidence>
<dbReference type="AlphaFoldDB" id="A0A4V2SQ97"/>
<dbReference type="FunFam" id="3.40.1030.10:FF:000002">
    <property type="entry name" value="Anthranilate phosphoribosyltransferase"/>
    <property type="match status" value="1"/>
</dbReference>
<dbReference type="EC" id="2.4.2.18" evidence="9"/>
<evidence type="ECO:0000256" key="9">
    <source>
        <dbReference type="HAMAP-Rule" id="MF_00211"/>
    </source>
</evidence>
<evidence type="ECO:0000313" key="13">
    <source>
        <dbReference type="Proteomes" id="UP000295399"/>
    </source>
</evidence>
<organism evidence="12 13">
    <name type="scientific">Rhodothalassium salexigens DSM 2132</name>
    <dbReference type="NCBI Taxonomy" id="1188247"/>
    <lineage>
        <taxon>Bacteria</taxon>
        <taxon>Pseudomonadati</taxon>
        <taxon>Pseudomonadota</taxon>
        <taxon>Alphaproteobacteria</taxon>
        <taxon>Rhodothalassiales</taxon>
        <taxon>Rhodothalassiaceae</taxon>
        <taxon>Rhodothalassium</taxon>
    </lineage>
</organism>
<feature type="binding site" evidence="9">
    <location>
        <begin position="93"/>
        <end position="96"/>
    </location>
    <ligand>
        <name>5-phospho-alpha-D-ribose 1-diphosphate</name>
        <dbReference type="ChEBI" id="CHEBI:58017"/>
    </ligand>
</feature>
<dbReference type="EMBL" id="SLXO01000001">
    <property type="protein sequence ID" value="TCP38126.1"/>
    <property type="molecule type" value="Genomic_DNA"/>
</dbReference>
<dbReference type="Pfam" id="PF00591">
    <property type="entry name" value="Glycos_transf_3"/>
    <property type="match status" value="1"/>
</dbReference>
<dbReference type="Proteomes" id="UP000295399">
    <property type="component" value="Unassembled WGS sequence"/>
</dbReference>
<feature type="binding site" evidence="9">
    <location>
        <position position="83"/>
    </location>
    <ligand>
        <name>5-phospho-alpha-D-ribose 1-diphosphate</name>
        <dbReference type="ChEBI" id="CHEBI:58017"/>
    </ligand>
</feature>
<feature type="domain" description="Glycosyl transferase family 3" evidence="10">
    <location>
        <begin position="78"/>
        <end position="326"/>
    </location>
</feature>
<dbReference type="GO" id="GO:0005829">
    <property type="term" value="C:cytosol"/>
    <property type="evidence" value="ECO:0007669"/>
    <property type="project" value="TreeGrafter"/>
</dbReference>
<feature type="binding site" evidence="9">
    <location>
        <position position="114"/>
    </location>
    <ligand>
        <name>anthranilate</name>
        <dbReference type="ChEBI" id="CHEBI:16567"/>
        <label>1</label>
    </ligand>
</feature>
<dbReference type="Gene3D" id="1.20.970.10">
    <property type="entry name" value="Transferase, Pyrimidine Nucleoside Phosphorylase, Chain C"/>
    <property type="match status" value="1"/>
</dbReference>
<comment type="similarity">
    <text evidence="9">Belongs to the anthranilate phosphoribosyltransferase family.</text>
</comment>
<keyword evidence="9" id="KW-0479">Metal-binding</keyword>
<feature type="domain" description="Glycosyl transferase family 3 N-terminal" evidence="11">
    <location>
        <begin position="8"/>
        <end position="69"/>
    </location>
</feature>
<dbReference type="InterPro" id="IPR035902">
    <property type="entry name" value="Nuc_phospho_transferase"/>
</dbReference>
<proteinExistence type="inferred from homology"/>
<comment type="function">
    <text evidence="9">Catalyzes the transfer of the phosphoribosyl group of 5-phosphorylribose-1-pyrophosphate (PRPP) to anthranilate to yield N-(5'-phosphoribosyl)-anthranilate (PRA).</text>
</comment>
<feature type="binding site" evidence="9">
    <location>
        <position position="83"/>
    </location>
    <ligand>
        <name>anthranilate</name>
        <dbReference type="ChEBI" id="CHEBI:16567"/>
        <label>1</label>
    </ligand>
</feature>
<feature type="binding site" evidence="9">
    <location>
        <position position="229"/>
    </location>
    <ligand>
        <name>Mg(2+)</name>
        <dbReference type="ChEBI" id="CHEBI:18420"/>
        <label>1</label>
    </ligand>
</feature>
<feature type="binding site" evidence="9">
    <location>
        <position position="91"/>
    </location>
    <ligand>
        <name>5-phospho-alpha-D-ribose 1-diphosphate</name>
        <dbReference type="ChEBI" id="CHEBI:58017"/>
    </ligand>
</feature>
<dbReference type="InterPro" id="IPR017459">
    <property type="entry name" value="Glycosyl_Trfase_fam3_N_dom"/>
</dbReference>
<evidence type="ECO:0000259" key="10">
    <source>
        <dbReference type="Pfam" id="PF00591"/>
    </source>
</evidence>
<dbReference type="FunCoup" id="A0A4V2SQ97">
    <property type="interactions" value="416"/>
</dbReference>
<evidence type="ECO:0000256" key="8">
    <source>
        <dbReference type="ARBA" id="ARBA00061188"/>
    </source>
</evidence>
<dbReference type="RefSeq" id="WP_132706358.1">
    <property type="nucleotide sequence ID" value="NZ_JACIGF010000001.1"/>
</dbReference>
<dbReference type="GO" id="GO:0000162">
    <property type="term" value="P:L-tryptophan biosynthetic process"/>
    <property type="evidence" value="ECO:0007669"/>
    <property type="project" value="UniProtKB-UniRule"/>
</dbReference>
<dbReference type="Pfam" id="PF02885">
    <property type="entry name" value="Glycos_trans_3N"/>
    <property type="match status" value="1"/>
</dbReference>
<dbReference type="InParanoid" id="A0A4V2SQ97"/>
<evidence type="ECO:0000256" key="5">
    <source>
        <dbReference type="ARBA" id="ARBA00022822"/>
    </source>
</evidence>
<evidence type="ECO:0000256" key="7">
    <source>
        <dbReference type="ARBA" id="ARBA00052328"/>
    </source>
</evidence>
<feature type="binding site" evidence="9">
    <location>
        <position position="95"/>
    </location>
    <ligand>
        <name>Mg(2+)</name>
        <dbReference type="ChEBI" id="CHEBI:18420"/>
        <label>1</label>
    </ligand>
</feature>
<dbReference type="InterPro" id="IPR005940">
    <property type="entry name" value="Anthranilate_Pribosyl_Tfrase"/>
</dbReference>
<keyword evidence="6 9" id="KW-0057">Aromatic amino acid biosynthesis</keyword>
<dbReference type="Gene3D" id="3.40.1030.10">
    <property type="entry name" value="Nucleoside phosphorylase/phosphoribosyltransferase catalytic domain"/>
    <property type="match status" value="1"/>
</dbReference>
<feature type="binding site" evidence="9">
    <location>
        <position position="123"/>
    </location>
    <ligand>
        <name>5-phospho-alpha-D-ribose 1-diphosphate</name>
        <dbReference type="ChEBI" id="CHEBI:58017"/>
    </ligand>
</feature>
<comment type="caution">
    <text evidence="9">Lacks conserved residue(s) required for the propagation of feature annotation.</text>
</comment>
<dbReference type="NCBIfam" id="TIGR01245">
    <property type="entry name" value="trpD"/>
    <property type="match status" value="1"/>
</dbReference>
<reference evidence="12 13" key="1">
    <citation type="submission" date="2019-03" db="EMBL/GenBank/DDBJ databases">
        <title>Genomic Encyclopedia of Type Strains, Phase IV (KMG-IV): sequencing the most valuable type-strain genomes for metagenomic binning, comparative biology and taxonomic classification.</title>
        <authorList>
            <person name="Goeker M."/>
        </authorList>
    </citation>
    <scope>NUCLEOTIDE SEQUENCE [LARGE SCALE GENOMIC DNA]</scope>
    <source>
        <strain evidence="12 13">DSM 2132</strain>
    </source>
</reference>
<evidence type="ECO:0000256" key="1">
    <source>
        <dbReference type="ARBA" id="ARBA00004907"/>
    </source>
</evidence>
<evidence type="ECO:0000256" key="4">
    <source>
        <dbReference type="ARBA" id="ARBA00022679"/>
    </source>
</evidence>
<dbReference type="SUPFAM" id="SSF52418">
    <property type="entry name" value="Nucleoside phosphorylase/phosphoribosyltransferase catalytic domain"/>
    <property type="match status" value="1"/>
</dbReference>
<dbReference type="PANTHER" id="PTHR43285:SF2">
    <property type="entry name" value="ANTHRANILATE PHOSPHORIBOSYLTRANSFERASE"/>
    <property type="match status" value="1"/>
</dbReference>
<keyword evidence="2 9" id="KW-0028">Amino-acid biosynthesis</keyword>
<keyword evidence="9" id="KW-0460">Magnesium</keyword>
<evidence type="ECO:0000313" key="12">
    <source>
        <dbReference type="EMBL" id="TCP38126.1"/>
    </source>
</evidence>
<dbReference type="HAMAP" id="MF_00211">
    <property type="entry name" value="TrpD"/>
    <property type="match status" value="1"/>
</dbReference>
<comment type="catalytic activity">
    <reaction evidence="7 9">
        <text>N-(5-phospho-beta-D-ribosyl)anthranilate + diphosphate = 5-phospho-alpha-D-ribose 1-diphosphate + anthranilate</text>
        <dbReference type="Rhea" id="RHEA:11768"/>
        <dbReference type="ChEBI" id="CHEBI:16567"/>
        <dbReference type="ChEBI" id="CHEBI:18277"/>
        <dbReference type="ChEBI" id="CHEBI:33019"/>
        <dbReference type="ChEBI" id="CHEBI:58017"/>
        <dbReference type="EC" id="2.4.2.18"/>
    </reaction>
</comment>
<dbReference type="UniPathway" id="UPA00035">
    <property type="reaction ID" value="UER00041"/>
</dbReference>
<name>A0A4V2SQ97_RHOSA</name>
<accession>A0A4V2SQ97</accession>
<feature type="binding site" evidence="9">
    <location>
        <position position="169"/>
    </location>
    <ligand>
        <name>anthranilate</name>
        <dbReference type="ChEBI" id="CHEBI:16567"/>
        <label>2</label>
    </ligand>
</feature>
<keyword evidence="5 9" id="KW-0822">Tryptophan biosynthesis</keyword>
<dbReference type="SUPFAM" id="SSF47648">
    <property type="entry name" value="Nucleoside phosphorylase/phosphoribosyltransferase N-terminal domain"/>
    <property type="match status" value="1"/>
</dbReference>
<dbReference type="InterPro" id="IPR036320">
    <property type="entry name" value="Glycosyl_Trfase_fam3_N_dom_sf"/>
</dbReference>
<evidence type="ECO:0000256" key="3">
    <source>
        <dbReference type="ARBA" id="ARBA00022676"/>
    </source>
</evidence>
<comment type="caution">
    <text evidence="12">The sequence shown here is derived from an EMBL/GenBank/DDBJ whole genome shotgun (WGS) entry which is preliminary data.</text>
</comment>
<keyword evidence="4 9" id="KW-0808">Transferase</keyword>
<evidence type="ECO:0000259" key="11">
    <source>
        <dbReference type="Pfam" id="PF02885"/>
    </source>
</evidence>
<sequence>MARSALHPLLARLADGHDLSRDEAARAFDILLAGQADPAETAALLMGLRVKGETVDEITGAAEAMRAKAHTITAPDGAVDTCGTGGDGLSTVNVSTAAALVAAAAGVPIAKHGNVSVSSRSGSADVLDALGVRPTVTPELGARCLDQVNITFLMAPAHHRAMKAVAPVRKALGLRTIFNLLGPLANPAGTRRQLVGVYDAKWLDPVARTLARLGADRVWVVHGRDGMDELTVTGPSDAVAWENGALRAFTVHPEDAGLATHPAEALVGGTPAENAQALAAVLAGQPGAYRDITLLNAAAALVIAGQAADLAQGATQAAAAIDDGRAADLLARWAALTQETQPA</sequence>
<protein>
    <recommendedName>
        <fullName evidence="9">Anthranilate phosphoribosyltransferase</fullName>
        <ecNumber evidence="9">2.4.2.18</ecNumber>
    </recommendedName>
</protein>
<feature type="binding site" evidence="9">
    <location>
        <begin position="86"/>
        <end position="87"/>
    </location>
    <ligand>
        <name>5-phospho-alpha-D-ribose 1-diphosphate</name>
        <dbReference type="ChEBI" id="CHEBI:58017"/>
    </ligand>
</feature>
<dbReference type="GO" id="GO:0004048">
    <property type="term" value="F:anthranilate phosphoribosyltransferase activity"/>
    <property type="evidence" value="ECO:0007669"/>
    <property type="project" value="UniProtKB-UniRule"/>
</dbReference>
<dbReference type="PANTHER" id="PTHR43285">
    <property type="entry name" value="ANTHRANILATE PHOSPHORIBOSYLTRANSFERASE"/>
    <property type="match status" value="1"/>
</dbReference>
<keyword evidence="3 9" id="KW-0328">Glycosyltransferase</keyword>
<feature type="binding site" evidence="9">
    <location>
        <position position="229"/>
    </location>
    <ligand>
        <name>Mg(2+)</name>
        <dbReference type="ChEBI" id="CHEBI:18420"/>
        <label>2</label>
    </ligand>
</feature>
<feature type="binding site" evidence="9">
    <location>
        <begin position="111"/>
        <end position="119"/>
    </location>
    <ligand>
        <name>5-phospho-alpha-D-ribose 1-diphosphate</name>
        <dbReference type="ChEBI" id="CHEBI:58017"/>
    </ligand>
</feature>
<feature type="binding site" evidence="9">
    <location>
        <position position="228"/>
    </location>
    <ligand>
        <name>Mg(2+)</name>
        <dbReference type="ChEBI" id="CHEBI:18420"/>
        <label>2</label>
    </ligand>
</feature>
<dbReference type="GO" id="GO:0000287">
    <property type="term" value="F:magnesium ion binding"/>
    <property type="evidence" value="ECO:0007669"/>
    <property type="project" value="UniProtKB-UniRule"/>
</dbReference>
<evidence type="ECO:0000256" key="2">
    <source>
        <dbReference type="ARBA" id="ARBA00022605"/>
    </source>
</evidence>
<gene>
    <name evidence="9" type="primary">trpD</name>
    <name evidence="12" type="ORF">EV659_10120</name>
</gene>